<proteinExistence type="predicted"/>
<organism evidence="1">
    <name type="scientific">Ixodes ricinus</name>
    <name type="common">Common tick</name>
    <name type="synonym">Acarus ricinus</name>
    <dbReference type="NCBI Taxonomy" id="34613"/>
    <lineage>
        <taxon>Eukaryota</taxon>
        <taxon>Metazoa</taxon>
        <taxon>Ecdysozoa</taxon>
        <taxon>Arthropoda</taxon>
        <taxon>Chelicerata</taxon>
        <taxon>Arachnida</taxon>
        <taxon>Acari</taxon>
        <taxon>Parasitiformes</taxon>
        <taxon>Ixodida</taxon>
        <taxon>Ixodoidea</taxon>
        <taxon>Ixodidae</taxon>
        <taxon>Ixodinae</taxon>
        <taxon>Ixodes</taxon>
    </lineage>
</organism>
<sequence length="69" mass="7689">MRATWSVFLCVDFTSPSSCNSATDRKNWASISFSSSADSFFCPVVTFTPRKACIMSYKLISFPLSRCSL</sequence>
<reference evidence="1" key="1">
    <citation type="submission" date="2019-12" db="EMBL/GenBank/DDBJ databases">
        <title>An insight into the sialome of adult female Ixodes ricinus ticks feeding for 6 days.</title>
        <authorList>
            <person name="Perner J."/>
            <person name="Ribeiro J.M.C."/>
        </authorList>
    </citation>
    <scope>NUCLEOTIDE SEQUENCE</scope>
    <source>
        <strain evidence="1">Semi-engorged</strain>
        <tissue evidence="1">Salivary glands</tissue>
    </source>
</reference>
<dbReference type="AlphaFoldDB" id="A0A6B0TRN0"/>
<name>A0A6B0TRN0_IXORI</name>
<protein>
    <submittedName>
        <fullName evidence="1">Putative secreted protein</fullName>
    </submittedName>
</protein>
<accession>A0A6B0TRN0</accession>
<dbReference type="EMBL" id="GIFC01000429">
    <property type="protein sequence ID" value="MXU82512.1"/>
    <property type="molecule type" value="Transcribed_RNA"/>
</dbReference>
<evidence type="ECO:0000313" key="1">
    <source>
        <dbReference type="EMBL" id="MXU82512.1"/>
    </source>
</evidence>